<name>A0A1Y6C0G9_9BACT</name>
<dbReference type="OrthoDB" id="5312668at2"/>
<feature type="chain" id="PRO_5012938442" evidence="2">
    <location>
        <begin position="25"/>
        <end position="274"/>
    </location>
</feature>
<dbReference type="STRING" id="1513793.SAMN06296036_10984"/>
<dbReference type="InterPro" id="IPR043504">
    <property type="entry name" value="Peptidase_S1_PA_chymotrypsin"/>
</dbReference>
<dbReference type="PROSITE" id="PS50240">
    <property type="entry name" value="TRYPSIN_DOM"/>
    <property type="match status" value="1"/>
</dbReference>
<dbReference type="SMART" id="SM00020">
    <property type="entry name" value="Tryp_SPc"/>
    <property type="match status" value="1"/>
</dbReference>
<feature type="signal peptide" evidence="2">
    <location>
        <begin position="1"/>
        <end position="24"/>
    </location>
</feature>
<feature type="domain" description="Peptidase S1" evidence="3">
    <location>
        <begin position="37"/>
        <end position="263"/>
    </location>
</feature>
<dbReference type="GO" id="GO:0004252">
    <property type="term" value="F:serine-type endopeptidase activity"/>
    <property type="evidence" value="ECO:0007669"/>
    <property type="project" value="InterPro"/>
</dbReference>
<keyword evidence="2" id="KW-0732">Signal</keyword>
<gene>
    <name evidence="4" type="ORF">SAMN06296036_10984</name>
</gene>
<dbReference type="RefSeq" id="WP_132319368.1">
    <property type="nucleotide sequence ID" value="NZ_FWZT01000009.1"/>
</dbReference>
<dbReference type="PANTHER" id="PTHR24276">
    <property type="entry name" value="POLYSERASE-RELATED"/>
    <property type="match status" value="1"/>
</dbReference>
<evidence type="ECO:0000313" key="4">
    <source>
        <dbReference type="EMBL" id="SMF29209.1"/>
    </source>
</evidence>
<evidence type="ECO:0000313" key="5">
    <source>
        <dbReference type="Proteomes" id="UP000192907"/>
    </source>
</evidence>
<dbReference type="EMBL" id="FWZT01000009">
    <property type="protein sequence ID" value="SMF29209.1"/>
    <property type="molecule type" value="Genomic_DNA"/>
</dbReference>
<dbReference type="PROSITE" id="PS51257">
    <property type="entry name" value="PROKAR_LIPOPROTEIN"/>
    <property type="match status" value="1"/>
</dbReference>
<evidence type="ECO:0000256" key="2">
    <source>
        <dbReference type="SAM" id="SignalP"/>
    </source>
</evidence>
<keyword evidence="1" id="KW-1015">Disulfide bond</keyword>
<protein>
    <submittedName>
        <fullName evidence="4">Trypsin</fullName>
    </submittedName>
</protein>
<dbReference type="Proteomes" id="UP000192907">
    <property type="component" value="Unassembled WGS sequence"/>
</dbReference>
<accession>A0A1Y6C0G9</accession>
<organism evidence="4 5">
    <name type="scientific">Pseudobacteriovorax antillogorgiicola</name>
    <dbReference type="NCBI Taxonomy" id="1513793"/>
    <lineage>
        <taxon>Bacteria</taxon>
        <taxon>Pseudomonadati</taxon>
        <taxon>Bdellovibrionota</taxon>
        <taxon>Oligoflexia</taxon>
        <taxon>Oligoflexales</taxon>
        <taxon>Pseudobacteriovoracaceae</taxon>
        <taxon>Pseudobacteriovorax</taxon>
    </lineage>
</organism>
<dbReference type="SUPFAM" id="SSF50494">
    <property type="entry name" value="Trypsin-like serine proteases"/>
    <property type="match status" value="1"/>
</dbReference>
<dbReference type="Gene3D" id="2.40.10.10">
    <property type="entry name" value="Trypsin-like serine proteases"/>
    <property type="match status" value="1"/>
</dbReference>
<dbReference type="InterPro" id="IPR050430">
    <property type="entry name" value="Peptidase_S1"/>
</dbReference>
<evidence type="ECO:0000256" key="1">
    <source>
        <dbReference type="ARBA" id="ARBA00023157"/>
    </source>
</evidence>
<dbReference type="AlphaFoldDB" id="A0A1Y6C0G9"/>
<dbReference type="GO" id="GO:0006508">
    <property type="term" value="P:proteolysis"/>
    <property type="evidence" value="ECO:0007669"/>
    <property type="project" value="InterPro"/>
</dbReference>
<evidence type="ECO:0000259" key="3">
    <source>
        <dbReference type="PROSITE" id="PS50240"/>
    </source>
</evidence>
<proteinExistence type="predicted"/>
<dbReference type="PANTHER" id="PTHR24276:SF98">
    <property type="entry name" value="FI18310P1-RELATED"/>
    <property type="match status" value="1"/>
</dbReference>
<dbReference type="Pfam" id="PF00089">
    <property type="entry name" value="Trypsin"/>
    <property type="match status" value="1"/>
</dbReference>
<reference evidence="5" key="1">
    <citation type="submission" date="2017-04" db="EMBL/GenBank/DDBJ databases">
        <authorList>
            <person name="Varghese N."/>
            <person name="Submissions S."/>
        </authorList>
    </citation>
    <scope>NUCLEOTIDE SEQUENCE [LARGE SCALE GENOMIC DNA]</scope>
    <source>
        <strain evidence="5">RKEM611</strain>
    </source>
</reference>
<keyword evidence="5" id="KW-1185">Reference proteome</keyword>
<dbReference type="InterPro" id="IPR001254">
    <property type="entry name" value="Trypsin_dom"/>
</dbReference>
<dbReference type="InterPro" id="IPR009003">
    <property type="entry name" value="Peptidase_S1_PA"/>
</dbReference>
<sequence length="274" mass="29915">MKRRLYLRAKSGAFSLISASLLLACGKNSSDVMTLKVSNGVEIDHSEYPSVVLLRVNGRDFCTGTFVNDSQLITAASCVFDTRVSNPNIQIVEPRVVDGQLSFYPRAQAEELVLNPNYSRWQSRGVNGQDIGIIKFPAYTAPGVRSLASLAPSIAQEVAVVGYSLLQAKGDPMEDEPGLTQLQKQFAQDYVASKLDGMLVAESNLGSGDTRSLNESMTALDIFPGKPLFVRGQLAGITSGLSYGRNAEDEVIQYQKFVDINSMESQDFLERELD</sequence>